<dbReference type="GO" id="GO:0003677">
    <property type="term" value="F:DNA binding"/>
    <property type="evidence" value="ECO:0007669"/>
    <property type="project" value="InterPro"/>
</dbReference>
<proteinExistence type="predicted"/>
<gene>
    <name evidence="2" type="ORF">SAMEA44547418_01815</name>
</gene>
<reference evidence="2 3" key="1">
    <citation type="submission" date="2017-06" db="EMBL/GenBank/DDBJ databases">
        <authorList>
            <consortium name="Pathogen Informatics"/>
        </authorList>
    </citation>
    <scope>NUCLEOTIDE SEQUENCE [LARGE SCALE GENOMIC DNA]</scope>
    <source>
        <strain evidence="2 3">NCTC12018</strain>
    </source>
</reference>
<dbReference type="AlphaFoldDB" id="A0A239ZXJ5"/>
<sequence>MDPIICSRDVRARQEAHRLGMLILLWRRRLGMTQYQLAYRSGVAQSYISDLESGAIDPRWSTIYKIVYGLGNLTIQEFLHGPCELYSCGAADADRKQGLH</sequence>
<evidence type="ECO:0000313" key="3">
    <source>
        <dbReference type="Proteomes" id="UP000214973"/>
    </source>
</evidence>
<protein>
    <submittedName>
        <fullName evidence="2">Transcriptional regulator, y4mF family</fullName>
    </submittedName>
</protein>
<dbReference type="RefSeq" id="WP_095066595.1">
    <property type="nucleotide sequence ID" value="NZ_LT906470.1"/>
</dbReference>
<dbReference type="CDD" id="cd00093">
    <property type="entry name" value="HTH_XRE"/>
    <property type="match status" value="1"/>
</dbReference>
<organism evidence="2 3">
    <name type="scientific">Veillonella rodentium</name>
    <dbReference type="NCBI Taxonomy" id="248315"/>
    <lineage>
        <taxon>Bacteria</taxon>
        <taxon>Bacillati</taxon>
        <taxon>Bacillota</taxon>
        <taxon>Negativicutes</taxon>
        <taxon>Veillonellales</taxon>
        <taxon>Veillonellaceae</taxon>
        <taxon>Veillonella</taxon>
    </lineage>
</organism>
<accession>A0A239ZXJ5</accession>
<dbReference type="SUPFAM" id="SSF47413">
    <property type="entry name" value="lambda repressor-like DNA-binding domains"/>
    <property type="match status" value="1"/>
</dbReference>
<dbReference type="SMART" id="SM00530">
    <property type="entry name" value="HTH_XRE"/>
    <property type="match status" value="1"/>
</dbReference>
<dbReference type="Gene3D" id="1.10.260.40">
    <property type="entry name" value="lambda repressor-like DNA-binding domains"/>
    <property type="match status" value="1"/>
</dbReference>
<name>A0A239ZXJ5_9FIRM</name>
<feature type="domain" description="HTH cro/C1-type" evidence="1">
    <location>
        <begin position="23"/>
        <end position="78"/>
    </location>
</feature>
<dbReference type="Proteomes" id="UP000214973">
    <property type="component" value="Chromosome 1"/>
</dbReference>
<dbReference type="InterPro" id="IPR001387">
    <property type="entry name" value="Cro/C1-type_HTH"/>
</dbReference>
<evidence type="ECO:0000313" key="2">
    <source>
        <dbReference type="EMBL" id="SNV75473.1"/>
    </source>
</evidence>
<dbReference type="InterPro" id="IPR010982">
    <property type="entry name" value="Lambda_DNA-bd_dom_sf"/>
</dbReference>
<keyword evidence="3" id="KW-1185">Reference proteome</keyword>
<dbReference type="EMBL" id="LT906470">
    <property type="protein sequence ID" value="SNV75473.1"/>
    <property type="molecule type" value="Genomic_DNA"/>
</dbReference>
<dbReference type="Pfam" id="PF01381">
    <property type="entry name" value="HTH_3"/>
    <property type="match status" value="1"/>
</dbReference>
<evidence type="ECO:0000259" key="1">
    <source>
        <dbReference type="PROSITE" id="PS50943"/>
    </source>
</evidence>
<dbReference type="PROSITE" id="PS50943">
    <property type="entry name" value="HTH_CROC1"/>
    <property type="match status" value="1"/>
</dbReference>
<dbReference type="KEGG" id="vrm:44547418_01815"/>